<evidence type="ECO:0000256" key="3">
    <source>
        <dbReference type="ARBA" id="ARBA00022475"/>
    </source>
</evidence>
<evidence type="ECO:0000256" key="7">
    <source>
        <dbReference type="SAM" id="MobiDB-lite"/>
    </source>
</evidence>
<dbReference type="InterPro" id="IPR004937">
    <property type="entry name" value="Urea_transporter"/>
</dbReference>
<comment type="caution">
    <text evidence="9">The sequence shown here is derived from an EMBL/GenBank/DDBJ whole genome shotgun (WGS) entry which is preliminary data.</text>
</comment>
<evidence type="ECO:0000256" key="6">
    <source>
        <dbReference type="ARBA" id="ARBA00023136"/>
    </source>
</evidence>
<protein>
    <submittedName>
        <fullName evidence="9">Urea transporter</fullName>
    </submittedName>
</protein>
<evidence type="ECO:0000256" key="8">
    <source>
        <dbReference type="SAM" id="Phobius"/>
    </source>
</evidence>
<keyword evidence="4 8" id="KW-0812">Transmembrane</keyword>
<dbReference type="RefSeq" id="WP_379512129.1">
    <property type="nucleotide sequence ID" value="NZ_JBHSPA010000004.1"/>
</dbReference>
<comment type="similarity">
    <text evidence="2">Belongs to the urea transporter family.</text>
</comment>
<evidence type="ECO:0000256" key="1">
    <source>
        <dbReference type="ARBA" id="ARBA00004651"/>
    </source>
</evidence>
<keyword evidence="3" id="KW-1003">Cell membrane</keyword>
<dbReference type="Gene3D" id="1.10.3430.10">
    <property type="entry name" value="Ammonium transporter AmtB like domains"/>
    <property type="match status" value="1"/>
</dbReference>
<feature type="region of interest" description="Disordered" evidence="7">
    <location>
        <begin position="1"/>
        <end position="20"/>
    </location>
</feature>
<evidence type="ECO:0000313" key="10">
    <source>
        <dbReference type="Proteomes" id="UP001596058"/>
    </source>
</evidence>
<dbReference type="EMBL" id="JBHSPA010000004">
    <property type="protein sequence ID" value="MFC5822579.1"/>
    <property type="molecule type" value="Genomic_DNA"/>
</dbReference>
<dbReference type="PANTHER" id="PTHR10464:SF4">
    <property type="entry name" value="UREA TRANSPORTER"/>
    <property type="match status" value="1"/>
</dbReference>
<feature type="transmembrane region" description="Helical" evidence="8">
    <location>
        <begin position="136"/>
        <end position="155"/>
    </location>
</feature>
<feature type="transmembrane region" description="Helical" evidence="8">
    <location>
        <begin position="220"/>
        <end position="238"/>
    </location>
</feature>
<comment type="subcellular location">
    <subcellularLocation>
        <location evidence="1">Cell membrane</location>
        <topology evidence="1">Multi-pass membrane protein</topology>
    </subcellularLocation>
</comment>
<evidence type="ECO:0000256" key="4">
    <source>
        <dbReference type="ARBA" id="ARBA00022692"/>
    </source>
</evidence>
<keyword evidence="10" id="KW-1185">Reference proteome</keyword>
<feature type="transmembrane region" description="Helical" evidence="8">
    <location>
        <begin position="250"/>
        <end position="268"/>
    </location>
</feature>
<sequence length="328" mass="34015">MATSSSQPDGKRGRTGSAQGERPLDALLPVLRGVAQVDFQPSHWVGLVFVIALFVGGWQYGVFGLLGTVVATATAHLLGVTWDRVSMGLEGFCGTLIGVSLVLYLGVSWMTFFLVIGGAIAGSVLTSATNTVLTPYGLPTFTAPFCVITTVMVIGGPSFERVWAGHVNTSAPSVTDPGTTVSWTDVWQGTFNGVGQVFFQDKWYVGVIFLVGLLVAGRRIALVAFLASLLGLLVGWSFGAQAADLGAGLYGYNSVLTGIALAGTFVVLTSISGVYAAIGAACAAALTAGIGNLFSVVGGHTLTWPFVLVTWVFLAAAPMFAKIHRAAT</sequence>
<accession>A0ABW1CA67</accession>
<name>A0ABW1CA67_9ACTN</name>
<dbReference type="Pfam" id="PF03253">
    <property type="entry name" value="UT"/>
    <property type="match status" value="1"/>
</dbReference>
<evidence type="ECO:0000256" key="2">
    <source>
        <dbReference type="ARBA" id="ARBA00005914"/>
    </source>
</evidence>
<proteinExistence type="inferred from homology"/>
<gene>
    <name evidence="9" type="ORF">ACFPZ3_01810</name>
</gene>
<keyword evidence="5 8" id="KW-1133">Transmembrane helix</keyword>
<feature type="transmembrane region" description="Helical" evidence="8">
    <location>
        <begin position="47"/>
        <end position="80"/>
    </location>
</feature>
<dbReference type="InterPro" id="IPR029020">
    <property type="entry name" value="Ammonium/urea_transptr"/>
</dbReference>
<organism evidence="9 10">
    <name type="scientific">Nonomuraea insulae</name>
    <dbReference type="NCBI Taxonomy" id="1616787"/>
    <lineage>
        <taxon>Bacteria</taxon>
        <taxon>Bacillati</taxon>
        <taxon>Actinomycetota</taxon>
        <taxon>Actinomycetes</taxon>
        <taxon>Streptosporangiales</taxon>
        <taxon>Streptosporangiaceae</taxon>
        <taxon>Nonomuraea</taxon>
    </lineage>
</organism>
<reference evidence="10" key="1">
    <citation type="journal article" date="2019" name="Int. J. Syst. Evol. Microbiol.">
        <title>The Global Catalogue of Microorganisms (GCM) 10K type strain sequencing project: providing services to taxonomists for standard genome sequencing and annotation.</title>
        <authorList>
            <consortium name="The Broad Institute Genomics Platform"/>
            <consortium name="The Broad Institute Genome Sequencing Center for Infectious Disease"/>
            <person name="Wu L."/>
            <person name="Ma J."/>
        </authorList>
    </citation>
    <scope>NUCLEOTIDE SEQUENCE [LARGE SCALE GENOMIC DNA]</scope>
    <source>
        <strain evidence="10">CCUG 53903</strain>
    </source>
</reference>
<dbReference type="PIRSF" id="PIRSF016502">
    <property type="entry name" value="Urea_transporter"/>
    <property type="match status" value="1"/>
</dbReference>
<evidence type="ECO:0000256" key="5">
    <source>
        <dbReference type="ARBA" id="ARBA00022989"/>
    </source>
</evidence>
<keyword evidence="6 8" id="KW-0472">Membrane</keyword>
<feature type="transmembrane region" description="Helical" evidence="8">
    <location>
        <begin position="92"/>
        <end position="116"/>
    </location>
</feature>
<feature type="transmembrane region" description="Helical" evidence="8">
    <location>
        <begin position="302"/>
        <end position="321"/>
    </location>
</feature>
<feature type="transmembrane region" description="Helical" evidence="8">
    <location>
        <begin position="275"/>
        <end position="296"/>
    </location>
</feature>
<dbReference type="Proteomes" id="UP001596058">
    <property type="component" value="Unassembled WGS sequence"/>
</dbReference>
<dbReference type="PANTHER" id="PTHR10464">
    <property type="entry name" value="UREA TRANSPORTER"/>
    <property type="match status" value="1"/>
</dbReference>
<evidence type="ECO:0000313" key="9">
    <source>
        <dbReference type="EMBL" id="MFC5822579.1"/>
    </source>
</evidence>